<reference evidence="1 2" key="2">
    <citation type="submission" date="2018-03" db="EMBL/GenBank/DDBJ databases">
        <title>The ancient ancestry and fast evolution of plastids.</title>
        <authorList>
            <person name="Moore K.R."/>
            <person name="Magnabosco C."/>
            <person name="Momper L."/>
            <person name="Gold D.A."/>
            <person name="Bosak T."/>
            <person name="Fournier G.P."/>
        </authorList>
    </citation>
    <scope>NUCLEOTIDE SEQUENCE [LARGE SCALE GENOMIC DNA]</scope>
    <source>
        <strain evidence="1 2">ULC18</strain>
    </source>
</reference>
<dbReference type="OrthoDB" id="164456at2"/>
<evidence type="ECO:0000313" key="1">
    <source>
        <dbReference type="EMBL" id="PSB24364.1"/>
    </source>
</evidence>
<comment type="caution">
    <text evidence="1">The sequence shown here is derived from an EMBL/GenBank/DDBJ whole genome shotgun (WGS) entry which is preliminary data.</text>
</comment>
<gene>
    <name evidence="1" type="ORF">C7B82_27515</name>
</gene>
<proteinExistence type="predicted"/>
<dbReference type="EMBL" id="PVWK01000148">
    <property type="protein sequence ID" value="PSB24364.1"/>
    <property type="molecule type" value="Genomic_DNA"/>
</dbReference>
<sequence length="74" mass="8645">MGEAFFSGTLTQIYYLTQADIQVIWQNFRQFADKQWSFTDCSSKTILEKLNCKEAFAFDHHFRQFGSVTVVPIL</sequence>
<name>A0A2T1DVF7_9CYAN</name>
<dbReference type="Gene3D" id="3.40.50.1010">
    <property type="entry name" value="5'-nuclease"/>
    <property type="match status" value="1"/>
</dbReference>
<dbReference type="SUPFAM" id="SSF88723">
    <property type="entry name" value="PIN domain-like"/>
    <property type="match status" value="1"/>
</dbReference>
<organism evidence="1 2">
    <name type="scientific">Stenomitos frigidus ULC18</name>
    <dbReference type="NCBI Taxonomy" id="2107698"/>
    <lineage>
        <taxon>Bacteria</taxon>
        <taxon>Bacillati</taxon>
        <taxon>Cyanobacteriota</taxon>
        <taxon>Cyanophyceae</taxon>
        <taxon>Leptolyngbyales</taxon>
        <taxon>Leptolyngbyaceae</taxon>
        <taxon>Stenomitos</taxon>
    </lineage>
</organism>
<reference evidence="2" key="1">
    <citation type="submission" date="2018-02" db="EMBL/GenBank/DDBJ databases">
        <authorList>
            <person name="Moore K."/>
            <person name="Momper L."/>
        </authorList>
    </citation>
    <scope>NUCLEOTIDE SEQUENCE [LARGE SCALE GENOMIC DNA]</scope>
    <source>
        <strain evidence="2">ULC18</strain>
    </source>
</reference>
<accession>A0A2T1DVF7</accession>
<dbReference type="Proteomes" id="UP000239576">
    <property type="component" value="Unassembled WGS sequence"/>
</dbReference>
<evidence type="ECO:0000313" key="2">
    <source>
        <dbReference type="Proteomes" id="UP000239576"/>
    </source>
</evidence>
<dbReference type="AlphaFoldDB" id="A0A2T1DVF7"/>
<protein>
    <submittedName>
        <fullName evidence="1">Twitching motility protein PilT</fullName>
    </submittedName>
</protein>
<keyword evidence="2" id="KW-1185">Reference proteome</keyword>
<dbReference type="InterPro" id="IPR029060">
    <property type="entry name" value="PIN-like_dom_sf"/>
</dbReference>